<dbReference type="AlphaFoldDB" id="A0A1L9RHK3"/>
<name>A0A1L9RHK3_ASPWE</name>
<reference evidence="2" key="1">
    <citation type="journal article" date="2017" name="Genome Biol.">
        <title>Comparative genomics reveals high biological diversity and specific adaptations in the industrially and medically important fungal genus Aspergillus.</title>
        <authorList>
            <person name="de Vries R.P."/>
            <person name="Riley R."/>
            <person name="Wiebenga A."/>
            <person name="Aguilar-Osorio G."/>
            <person name="Amillis S."/>
            <person name="Uchima C.A."/>
            <person name="Anderluh G."/>
            <person name="Asadollahi M."/>
            <person name="Askin M."/>
            <person name="Barry K."/>
            <person name="Battaglia E."/>
            <person name="Bayram O."/>
            <person name="Benocci T."/>
            <person name="Braus-Stromeyer S.A."/>
            <person name="Caldana C."/>
            <person name="Canovas D."/>
            <person name="Cerqueira G.C."/>
            <person name="Chen F."/>
            <person name="Chen W."/>
            <person name="Choi C."/>
            <person name="Clum A."/>
            <person name="Dos Santos R.A."/>
            <person name="Damasio A.R."/>
            <person name="Diallinas G."/>
            <person name="Emri T."/>
            <person name="Fekete E."/>
            <person name="Flipphi M."/>
            <person name="Freyberg S."/>
            <person name="Gallo A."/>
            <person name="Gournas C."/>
            <person name="Habgood R."/>
            <person name="Hainaut M."/>
            <person name="Harispe M.L."/>
            <person name="Henrissat B."/>
            <person name="Hilden K.S."/>
            <person name="Hope R."/>
            <person name="Hossain A."/>
            <person name="Karabika E."/>
            <person name="Karaffa L."/>
            <person name="Karanyi Z."/>
            <person name="Krasevec N."/>
            <person name="Kuo A."/>
            <person name="Kusch H."/>
            <person name="LaButti K."/>
            <person name="Lagendijk E.L."/>
            <person name="Lapidus A."/>
            <person name="Levasseur A."/>
            <person name="Lindquist E."/>
            <person name="Lipzen A."/>
            <person name="Logrieco A.F."/>
            <person name="MacCabe A."/>
            <person name="Maekelae M.R."/>
            <person name="Malavazi I."/>
            <person name="Melin P."/>
            <person name="Meyer V."/>
            <person name="Mielnichuk N."/>
            <person name="Miskei M."/>
            <person name="Molnar A.P."/>
            <person name="Mule G."/>
            <person name="Ngan C.Y."/>
            <person name="Orejas M."/>
            <person name="Orosz E."/>
            <person name="Ouedraogo J.P."/>
            <person name="Overkamp K.M."/>
            <person name="Park H.-S."/>
            <person name="Perrone G."/>
            <person name="Piumi F."/>
            <person name="Punt P.J."/>
            <person name="Ram A.F."/>
            <person name="Ramon A."/>
            <person name="Rauscher S."/>
            <person name="Record E."/>
            <person name="Riano-Pachon D.M."/>
            <person name="Robert V."/>
            <person name="Roehrig J."/>
            <person name="Ruller R."/>
            <person name="Salamov A."/>
            <person name="Salih N.S."/>
            <person name="Samson R.A."/>
            <person name="Sandor E."/>
            <person name="Sanguinetti M."/>
            <person name="Schuetze T."/>
            <person name="Sepcic K."/>
            <person name="Shelest E."/>
            <person name="Sherlock G."/>
            <person name="Sophianopoulou V."/>
            <person name="Squina F.M."/>
            <person name="Sun H."/>
            <person name="Susca A."/>
            <person name="Todd R.B."/>
            <person name="Tsang A."/>
            <person name="Unkles S.E."/>
            <person name="van de Wiele N."/>
            <person name="van Rossen-Uffink D."/>
            <person name="Oliveira J.V."/>
            <person name="Vesth T.C."/>
            <person name="Visser J."/>
            <person name="Yu J.-H."/>
            <person name="Zhou M."/>
            <person name="Andersen M.R."/>
            <person name="Archer D.B."/>
            <person name="Baker S.E."/>
            <person name="Benoit I."/>
            <person name="Brakhage A.A."/>
            <person name="Braus G.H."/>
            <person name="Fischer R."/>
            <person name="Frisvad J.C."/>
            <person name="Goldman G.H."/>
            <person name="Houbraken J."/>
            <person name="Oakley B."/>
            <person name="Pocsi I."/>
            <person name="Scazzocchio C."/>
            <person name="Seiboth B."/>
            <person name="vanKuyk P.A."/>
            <person name="Wortman J."/>
            <person name="Dyer P.S."/>
            <person name="Grigoriev I.V."/>
        </authorList>
    </citation>
    <scope>NUCLEOTIDE SEQUENCE [LARGE SCALE GENOMIC DNA]</scope>
    <source>
        <strain evidence="2">DTO 134E9</strain>
    </source>
</reference>
<evidence type="ECO:0000313" key="2">
    <source>
        <dbReference type="Proteomes" id="UP000184383"/>
    </source>
</evidence>
<organism evidence="1 2">
    <name type="scientific">Aspergillus wentii DTO 134E9</name>
    <dbReference type="NCBI Taxonomy" id="1073089"/>
    <lineage>
        <taxon>Eukaryota</taxon>
        <taxon>Fungi</taxon>
        <taxon>Dikarya</taxon>
        <taxon>Ascomycota</taxon>
        <taxon>Pezizomycotina</taxon>
        <taxon>Eurotiomycetes</taxon>
        <taxon>Eurotiomycetidae</taxon>
        <taxon>Eurotiales</taxon>
        <taxon>Aspergillaceae</taxon>
        <taxon>Aspergillus</taxon>
        <taxon>Aspergillus subgen. Cremei</taxon>
    </lineage>
</organism>
<evidence type="ECO:0000313" key="1">
    <source>
        <dbReference type="EMBL" id="OJJ34420.1"/>
    </source>
</evidence>
<proteinExistence type="predicted"/>
<dbReference type="RefSeq" id="XP_040688096.1">
    <property type="nucleotide sequence ID" value="XM_040833302.1"/>
</dbReference>
<dbReference type="EMBL" id="KV878213">
    <property type="protein sequence ID" value="OJJ34420.1"/>
    <property type="molecule type" value="Genomic_DNA"/>
</dbReference>
<keyword evidence="2" id="KW-1185">Reference proteome</keyword>
<accession>A0A1L9RHK3</accession>
<sequence>MASTLQSLLHLSGRYICGHPFGYCICCPPTEDGGNLTLAHITRRKAQSSLSHTKQKPMKDKANKWHVVWVQSQIHAGELLRSWQGSIPKPDAIDGLNHPNGPGHDTEYLSGQKMLQDQRLLEIYKPAAAAVVIACRRGHLLEFEFSSSIDAYYAMVPELCPSVGHER</sequence>
<gene>
    <name evidence="1" type="ORF">ASPWEDRAFT_29570</name>
</gene>
<dbReference type="GeneID" id="63749150"/>
<protein>
    <submittedName>
        <fullName evidence="1">Uncharacterized protein</fullName>
    </submittedName>
</protein>
<dbReference type="Proteomes" id="UP000184383">
    <property type="component" value="Unassembled WGS sequence"/>
</dbReference>
<dbReference type="VEuPathDB" id="FungiDB:ASPWEDRAFT_29570"/>